<dbReference type="InterPro" id="IPR004089">
    <property type="entry name" value="MCPsignal_dom"/>
</dbReference>
<sequence length="568" mass="62512">MNLLKKVKVKLISAFLLVAILIAVVGAVGTISLKNVNTKSEEMYSVNLQSVNKVLSVKANMSKIEGKLLTMMYEKDKSRVEEAGKNIISMVEEDNKYIADYEKLISTSEEEKVWAEFKNNVTKYRNTRNGVIDAVNSDNFNEAQKQYVSMEPIEKEMLDSLDKVIGINLNAAQVADENIDLTYISANWSIFILTIVGFIIAIILGLFMSRNINVPLKKIKDFAEKLALYDFSTPIRITRKDEFGQTGAALNIAQKNVNSLVKAIIENSQDISASSEELSATAEELASKAVSIDEAVNNIASGMQDSSAASEEISASIQEVDSSINELSEKAMVGSDNASKSKERAAEVQNNSRQAIDETEKLYAEKEKKMLQVIENGKVVNSIKIMADTIGSIAEQTNLLALNAAIEAARAGEQGKGFAVVAEEVRTLAEQSAQAVTSIHDTIIKVQEAFNNSIDTSNDMLNFINNEVHEQFNAYGETGNQYYNDSDFVSKMSEEIAAMSEEITATVDQVSEAVQNMAQTSQRSNEQAEDIKESMNETTKAIEQVAQTAQSQAELAQRLNEIVQEFKI</sequence>
<evidence type="ECO:0000259" key="7">
    <source>
        <dbReference type="PROSITE" id="PS50885"/>
    </source>
</evidence>
<dbReference type="InterPro" id="IPR003660">
    <property type="entry name" value="HAMP_dom"/>
</dbReference>
<dbReference type="PRINTS" id="PR00260">
    <property type="entry name" value="CHEMTRNSDUCR"/>
</dbReference>
<dbReference type="Pfam" id="PF00015">
    <property type="entry name" value="MCPsignal"/>
    <property type="match status" value="1"/>
</dbReference>
<feature type="region of interest" description="Disordered" evidence="4">
    <location>
        <begin position="332"/>
        <end position="352"/>
    </location>
</feature>
<keyword evidence="5" id="KW-0812">Transmembrane</keyword>
<evidence type="ECO:0000256" key="4">
    <source>
        <dbReference type="SAM" id="MobiDB-lite"/>
    </source>
</evidence>
<reference evidence="9" key="1">
    <citation type="submission" date="2021-07" db="EMBL/GenBank/DDBJ databases">
        <title>Complete genome sequencing of a Clostridium isolate.</title>
        <authorList>
            <person name="Ueki A."/>
            <person name="Tonouchi A."/>
        </authorList>
    </citation>
    <scope>NUCLEOTIDE SEQUENCE [LARGE SCALE GENOMIC DNA]</scope>
    <source>
        <strain evidence="9">C5S11</strain>
    </source>
</reference>
<evidence type="ECO:0000259" key="6">
    <source>
        <dbReference type="PROSITE" id="PS50111"/>
    </source>
</evidence>
<evidence type="ECO:0000256" key="2">
    <source>
        <dbReference type="ARBA" id="ARBA00029447"/>
    </source>
</evidence>
<feature type="transmembrane region" description="Helical" evidence="5">
    <location>
        <begin position="188"/>
        <end position="208"/>
    </location>
</feature>
<name>A0ABN6J367_9CLOT</name>
<dbReference type="Gene3D" id="1.10.8.500">
    <property type="entry name" value="HAMP domain in histidine kinase"/>
    <property type="match status" value="1"/>
</dbReference>
<organism evidence="8 9">
    <name type="scientific">Clostridium gelidum</name>
    <dbReference type="NCBI Taxonomy" id="704125"/>
    <lineage>
        <taxon>Bacteria</taxon>
        <taxon>Bacillati</taxon>
        <taxon>Bacillota</taxon>
        <taxon>Clostridia</taxon>
        <taxon>Eubacteriales</taxon>
        <taxon>Clostridiaceae</taxon>
        <taxon>Clostridium</taxon>
    </lineage>
</organism>
<dbReference type="PROSITE" id="PS50111">
    <property type="entry name" value="CHEMOTAXIS_TRANSDUC_2"/>
    <property type="match status" value="1"/>
</dbReference>
<dbReference type="PANTHER" id="PTHR32089">
    <property type="entry name" value="METHYL-ACCEPTING CHEMOTAXIS PROTEIN MCPB"/>
    <property type="match status" value="1"/>
</dbReference>
<accession>A0ABN6J367</accession>
<proteinExistence type="inferred from homology"/>
<evidence type="ECO:0000313" key="8">
    <source>
        <dbReference type="EMBL" id="BCZ48780.1"/>
    </source>
</evidence>
<evidence type="ECO:0000256" key="5">
    <source>
        <dbReference type="SAM" id="Phobius"/>
    </source>
</evidence>
<dbReference type="InterPro" id="IPR024478">
    <property type="entry name" value="HlyB_4HB_MCP"/>
</dbReference>
<dbReference type="InterPro" id="IPR004090">
    <property type="entry name" value="Chemotax_Me-accpt_rcpt"/>
</dbReference>
<feature type="domain" description="Methyl-accepting transducer" evidence="6">
    <location>
        <begin position="281"/>
        <end position="532"/>
    </location>
</feature>
<dbReference type="SMART" id="SM00304">
    <property type="entry name" value="HAMP"/>
    <property type="match status" value="2"/>
</dbReference>
<evidence type="ECO:0000313" key="9">
    <source>
        <dbReference type="Proteomes" id="UP000824633"/>
    </source>
</evidence>
<gene>
    <name evidence="8" type="ORF">psyc5s11_48470</name>
</gene>
<dbReference type="PROSITE" id="PS50885">
    <property type="entry name" value="HAMP"/>
    <property type="match status" value="1"/>
</dbReference>
<dbReference type="Pfam" id="PF00672">
    <property type="entry name" value="HAMP"/>
    <property type="match status" value="1"/>
</dbReference>
<protein>
    <submittedName>
        <fullName evidence="8">Methyl-accepting chemotaxis protein</fullName>
    </submittedName>
</protein>
<dbReference type="SMART" id="SM00283">
    <property type="entry name" value="MA"/>
    <property type="match status" value="1"/>
</dbReference>
<dbReference type="CDD" id="cd06225">
    <property type="entry name" value="HAMP"/>
    <property type="match status" value="1"/>
</dbReference>
<keyword evidence="9" id="KW-1185">Reference proteome</keyword>
<keyword evidence="1 3" id="KW-0807">Transducer</keyword>
<dbReference type="PANTHER" id="PTHR32089:SF112">
    <property type="entry name" value="LYSOZYME-LIKE PROTEIN-RELATED"/>
    <property type="match status" value="1"/>
</dbReference>
<feature type="domain" description="HAMP" evidence="7">
    <location>
        <begin position="210"/>
        <end position="262"/>
    </location>
</feature>
<evidence type="ECO:0000256" key="3">
    <source>
        <dbReference type="PROSITE-ProRule" id="PRU00284"/>
    </source>
</evidence>
<dbReference type="Gene3D" id="1.10.287.950">
    <property type="entry name" value="Methyl-accepting chemotaxis protein"/>
    <property type="match status" value="1"/>
</dbReference>
<dbReference type="SUPFAM" id="SSF58104">
    <property type="entry name" value="Methyl-accepting chemotaxis protein (MCP) signaling domain"/>
    <property type="match status" value="1"/>
</dbReference>
<evidence type="ECO:0000256" key="1">
    <source>
        <dbReference type="ARBA" id="ARBA00023224"/>
    </source>
</evidence>
<dbReference type="Proteomes" id="UP000824633">
    <property type="component" value="Chromosome"/>
</dbReference>
<dbReference type="EMBL" id="AP024849">
    <property type="protein sequence ID" value="BCZ48780.1"/>
    <property type="molecule type" value="Genomic_DNA"/>
</dbReference>
<dbReference type="RefSeq" id="WP_224035018.1">
    <property type="nucleotide sequence ID" value="NZ_AP024849.1"/>
</dbReference>
<keyword evidence="5" id="KW-0472">Membrane</keyword>
<keyword evidence="5" id="KW-1133">Transmembrane helix</keyword>
<dbReference type="Pfam" id="PF12729">
    <property type="entry name" value="4HB_MCP_1"/>
    <property type="match status" value="1"/>
</dbReference>
<comment type="similarity">
    <text evidence="2">Belongs to the methyl-accepting chemotaxis (MCP) protein family.</text>
</comment>